<dbReference type="eggNOG" id="KOG4549">
    <property type="taxonomic scope" value="Eukaryota"/>
</dbReference>
<dbReference type="InterPro" id="IPR010036">
    <property type="entry name" value="MDP_1_eu_arc"/>
</dbReference>
<dbReference type="SFLD" id="SFLDG01131">
    <property type="entry name" value="C1.5.2:_MDP_Like"/>
    <property type="match status" value="1"/>
</dbReference>
<dbReference type="SFLD" id="SFLDG01129">
    <property type="entry name" value="C1.5:_HAD__Beta-PGM__Phosphata"/>
    <property type="match status" value="1"/>
</dbReference>
<dbReference type="NCBIfam" id="TIGR01681">
    <property type="entry name" value="HAD-SF-IIIC"/>
    <property type="match status" value="1"/>
</dbReference>
<dbReference type="Proteomes" id="UP000029121">
    <property type="component" value="Unassembled WGS sequence"/>
</dbReference>
<dbReference type="InterPro" id="IPR036412">
    <property type="entry name" value="HAD-like_sf"/>
</dbReference>
<dbReference type="PANTHER" id="PTHR17901:SF14">
    <property type="entry name" value="MAGNESIUM-DEPENDENT PHOSPHATASE 1"/>
    <property type="match status" value="1"/>
</dbReference>
<dbReference type="GO" id="GO:0003993">
    <property type="term" value="F:acid phosphatase activity"/>
    <property type="evidence" value="ECO:0007669"/>
    <property type="project" value="TreeGrafter"/>
</dbReference>
<evidence type="ECO:0008006" key="3">
    <source>
        <dbReference type="Google" id="ProtNLM"/>
    </source>
</evidence>
<dbReference type="Gene3D" id="3.40.50.1000">
    <property type="entry name" value="HAD superfamily/HAD-like"/>
    <property type="match status" value="1"/>
</dbReference>
<dbReference type="AlphaFoldDB" id="R0HNH4"/>
<keyword evidence="2" id="KW-1185">Reference proteome</keyword>
<name>R0HNH4_9BRAS</name>
<reference evidence="2" key="1">
    <citation type="journal article" date="2013" name="Nat. Genet.">
        <title>The Capsella rubella genome and the genomic consequences of rapid mating system evolution.</title>
        <authorList>
            <person name="Slotte T."/>
            <person name="Hazzouri K.M."/>
            <person name="Agren J.A."/>
            <person name="Koenig D."/>
            <person name="Maumus F."/>
            <person name="Guo Y.L."/>
            <person name="Steige K."/>
            <person name="Platts A.E."/>
            <person name="Escobar J.S."/>
            <person name="Newman L.K."/>
            <person name="Wang W."/>
            <person name="Mandakova T."/>
            <person name="Vello E."/>
            <person name="Smith L.M."/>
            <person name="Henz S.R."/>
            <person name="Steffen J."/>
            <person name="Takuno S."/>
            <person name="Brandvain Y."/>
            <person name="Coop G."/>
            <person name="Andolfatto P."/>
            <person name="Hu T.T."/>
            <person name="Blanchette M."/>
            <person name="Clark R.M."/>
            <person name="Quesneville H."/>
            <person name="Nordborg M."/>
            <person name="Gaut B.S."/>
            <person name="Lysak M.A."/>
            <person name="Jenkins J."/>
            <person name="Grimwood J."/>
            <person name="Chapman J."/>
            <person name="Prochnik S."/>
            <person name="Shu S."/>
            <person name="Rokhsar D."/>
            <person name="Schmutz J."/>
            <person name="Weigel D."/>
            <person name="Wright S.I."/>
        </authorList>
    </citation>
    <scope>NUCLEOTIDE SEQUENCE [LARGE SCALE GENOMIC DNA]</scope>
    <source>
        <strain evidence="2">cv. Monte Gargano</strain>
    </source>
</reference>
<dbReference type="SFLD" id="SFLDS00003">
    <property type="entry name" value="Haloacid_Dehalogenase"/>
    <property type="match status" value="1"/>
</dbReference>
<dbReference type="STRING" id="81985.R0HNH4"/>
<dbReference type="SUPFAM" id="SSF56784">
    <property type="entry name" value="HAD-like"/>
    <property type="match status" value="1"/>
</dbReference>
<gene>
    <name evidence="1" type="ORF">CARUB_v10014463mg</name>
</gene>
<organism evidence="1 2">
    <name type="scientific">Capsella rubella</name>
    <dbReference type="NCBI Taxonomy" id="81985"/>
    <lineage>
        <taxon>Eukaryota</taxon>
        <taxon>Viridiplantae</taxon>
        <taxon>Streptophyta</taxon>
        <taxon>Embryophyta</taxon>
        <taxon>Tracheophyta</taxon>
        <taxon>Spermatophyta</taxon>
        <taxon>Magnoliopsida</taxon>
        <taxon>eudicotyledons</taxon>
        <taxon>Gunneridae</taxon>
        <taxon>Pentapetalae</taxon>
        <taxon>rosids</taxon>
        <taxon>malvids</taxon>
        <taxon>Brassicales</taxon>
        <taxon>Brassicaceae</taxon>
        <taxon>Camelineae</taxon>
        <taxon>Capsella</taxon>
    </lineage>
</organism>
<evidence type="ECO:0000313" key="1">
    <source>
        <dbReference type="EMBL" id="EOA31289.1"/>
    </source>
</evidence>
<dbReference type="InterPro" id="IPR010033">
    <property type="entry name" value="HAD_SF_ppase_IIIC"/>
</dbReference>
<sequence length="252" mass="28598">MVDRSDNRRASQGIHRKVLKGCFPGECTQQGFALGSQERTVVYYTCPISVSPFARLKETSPAMAEEKVKDEAMQIIGMFQILPRLVVFDLDYTLWPFYCECRSKREMPSLYPQAKGILSGLKEKGIEMAVASRSPTSDIANTFLDKLNIKPLFLAKEIYSSWTHKTEHFQKIHTRTGVPFTEMLFFDDEDRNIKSVSKMGVTSILVGNGVTLGAFRQGLTEFTQNHNSMEKNKQVWRDKYSGKPASSETDKD</sequence>
<accession>R0HNH4</accession>
<dbReference type="FunFam" id="3.40.50.1000:FF:000120">
    <property type="entry name" value="Magnesium-dependent phosphatase 1"/>
    <property type="match status" value="1"/>
</dbReference>
<evidence type="ECO:0000313" key="2">
    <source>
        <dbReference type="Proteomes" id="UP000029121"/>
    </source>
</evidence>
<dbReference type="CDD" id="cd07501">
    <property type="entry name" value="HAD_MDP-1_like"/>
    <property type="match status" value="1"/>
</dbReference>
<proteinExistence type="predicted"/>
<protein>
    <recommendedName>
        <fullName evidence="3">Magnesium-dependent phosphatase-1</fullName>
    </recommendedName>
</protein>
<dbReference type="Pfam" id="PF12689">
    <property type="entry name" value="Acid_PPase"/>
    <property type="match status" value="1"/>
</dbReference>
<dbReference type="InterPro" id="IPR035679">
    <property type="entry name" value="MDP-1_euk"/>
</dbReference>
<dbReference type="InterPro" id="IPR023214">
    <property type="entry name" value="HAD_sf"/>
</dbReference>
<dbReference type="EMBL" id="KB870807">
    <property type="protein sequence ID" value="EOA31289.1"/>
    <property type="molecule type" value="Genomic_DNA"/>
</dbReference>
<dbReference type="PANTHER" id="PTHR17901">
    <property type="entry name" value="MAGNESIUM-DEPENDENT PHOSPHATASE 1 MDP1"/>
    <property type="match status" value="1"/>
</dbReference>